<sequence>MDPGDNTLHDERRKRLLSEIEGSREDVGIGHLLDVIGLGAAFARYFDAHSTLFSQLACEAPALVNGRIVSAYNPDISVQTGDYDCIGETSDAAIVSYFFRLSDETHLIPDDDLSADVVFYYGIGWPPMKSLGAIDDTSLGRVADFVYHIWQAQPTRIFVPHLFVHGPHIDLLLFTRDKWYRARIGDILYSRRNGLVFTHGPKDKTNATVTVRRADEHRVFLKEPLPRLLHMRGRLAHVYKAKYKGKEVILKMTWMPANRPPEGAIYDALAAKKVGGVPEVFDSGVLRNNVFGYRMEYLILEYCSEQLDNRLANLLSWRIDDDAIQKRVIQTIEQVSACLVRAWSAGIFHCDISPESIALFEGRATVFDWGCAKVCNSAGLESVEDAWGLSFDKVGSVCDKQTGAPHFMSIGALFGLEKRDVYDDLESLFYAALYAFGKLYNEKIHKARGFRLYSNQNLALVRSSVLSDSSRYMEAFGVGYYGGVKIGDDLCKVFDALYRFLFWSHSEYIGCELWEDEPFKRVPDLQLAAQFMGKEAVQILERALATQNGAQPLLAPASVSNTQPPPAPTLAPGDQMGAAPARHGSFGRDTGGSHAPRHRGCIARPGAVGRLSVIYESRGDSRRRDDHRPRRDSRRRDARGTNASGGWKRKSEDGDDLPSPKRSQKAGRRKENVDSAR</sequence>
<dbReference type="Proteomes" id="UP001140234">
    <property type="component" value="Unassembled WGS sequence"/>
</dbReference>
<proteinExistence type="predicted"/>
<evidence type="ECO:0000313" key="1">
    <source>
        <dbReference type="EMBL" id="KAJ2775273.1"/>
    </source>
</evidence>
<protein>
    <submittedName>
        <fullName evidence="1">Uncharacterized protein</fullName>
    </submittedName>
</protein>
<comment type="caution">
    <text evidence="1">The sequence shown here is derived from an EMBL/GenBank/DDBJ whole genome shotgun (WGS) entry which is preliminary data.</text>
</comment>
<name>A0ACC1K7E5_9FUNG</name>
<organism evidence="1 2">
    <name type="scientific">Coemansia nantahalensis</name>
    <dbReference type="NCBI Taxonomy" id="2789366"/>
    <lineage>
        <taxon>Eukaryota</taxon>
        <taxon>Fungi</taxon>
        <taxon>Fungi incertae sedis</taxon>
        <taxon>Zoopagomycota</taxon>
        <taxon>Kickxellomycotina</taxon>
        <taxon>Kickxellomycetes</taxon>
        <taxon>Kickxellales</taxon>
        <taxon>Kickxellaceae</taxon>
        <taxon>Coemansia</taxon>
    </lineage>
</organism>
<reference evidence="1" key="1">
    <citation type="submission" date="2022-07" db="EMBL/GenBank/DDBJ databases">
        <title>Phylogenomic reconstructions and comparative analyses of Kickxellomycotina fungi.</title>
        <authorList>
            <person name="Reynolds N.K."/>
            <person name="Stajich J.E."/>
            <person name="Barry K."/>
            <person name="Grigoriev I.V."/>
            <person name="Crous P."/>
            <person name="Smith M.E."/>
        </authorList>
    </citation>
    <scope>NUCLEOTIDE SEQUENCE</scope>
    <source>
        <strain evidence="1">CBS 109366</strain>
    </source>
</reference>
<accession>A0ACC1K7E5</accession>
<keyword evidence="2" id="KW-1185">Reference proteome</keyword>
<gene>
    <name evidence="1" type="ORF">IWQ57_000487</name>
</gene>
<dbReference type="EMBL" id="JANBUJ010000029">
    <property type="protein sequence ID" value="KAJ2775273.1"/>
    <property type="molecule type" value="Genomic_DNA"/>
</dbReference>
<evidence type="ECO:0000313" key="2">
    <source>
        <dbReference type="Proteomes" id="UP001140234"/>
    </source>
</evidence>